<accession>A0ABW3J128</accession>
<protein>
    <submittedName>
        <fullName evidence="2">GNAT family N-acetyltransferase</fullName>
        <ecNumber evidence="2">2.3.1.-</ecNumber>
    </submittedName>
</protein>
<evidence type="ECO:0000313" key="2">
    <source>
        <dbReference type="EMBL" id="MFD0983615.1"/>
    </source>
</evidence>
<sequence length="173" mass="20317">MKIKNYNISLERVDKNHLEMLRNWRNSEFVSSKMLYTDFITEEMQQKWFETINNNQNYYFVANYNNVSVGLINVKNIIDNVGEGGIYLASSDFENTDIVARIVLCFNDYIFDDLKLDHIYSQVKATNQKAISSSIAQGCIKNEEKSTDEVVFFILKPENYRKKTLKIKEILNR</sequence>
<keyword evidence="2" id="KW-0808">Transferase</keyword>
<evidence type="ECO:0000259" key="1">
    <source>
        <dbReference type="Pfam" id="PF13302"/>
    </source>
</evidence>
<keyword evidence="2" id="KW-0012">Acyltransferase</keyword>
<dbReference type="GO" id="GO:0016746">
    <property type="term" value="F:acyltransferase activity"/>
    <property type="evidence" value="ECO:0007669"/>
    <property type="project" value="UniProtKB-KW"/>
</dbReference>
<reference evidence="3" key="1">
    <citation type="journal article" date="2019" name="Int. J. Syst. Evol. Microbiol.">
        <title>The Global Catalogue of Microorganisms (GCM) 10K type strain sequencing project: providing services to taxonomists for standard genome sequencing and annotation.</title>
        <authorList>
            <consortium name="The Broad Institute Genomics Platform"/>
            <consortium name="The Broad Institute Genome Sequencing Center for Infectious Disease"/>
            <person name="Wu L."/>
            <person name="Ma J."/>
        </authorList>
    </citation>
    <scope>NUCLEOTIDE SEQUENCE [LARGE SCALE GENOMIC DNA]</scope>
    <source>
        <strain evidence="3">CECT 7649</strain>
    </source>
</reference>
<dbReference type="SUPFAM" id="SSF55729">
    <property type="entry name" value="Acyl-CoA N-acyltransferases (Nat)"/>
    <property type="match status" value="1"/>
</dbReference>
<keyword evidence="3" id="KW-1185">Reference proteome</keyword>
<dbReference type="InterPro" id="IPR000182">
    <property type="entry name" value="GNAT_dom"/>
</dbReference>
<gene>
    <name evidence="2" type="ORF">ACFQ0S_03900</name>
</gene>
<dbReference type="RefSeq" id="WP_379754141.1">
    <property type="nucleotide sequence ID" value="NZ_JBHSYB010000012.1"/>
</dbReference>
<comment type="caution">
    <text evidence="2">The sequence shown here is derived from an EMBL/GenBank/DDBJ whole genome shotgun (WGS) entry which is preliminary data.</text>
</comment>
<dbReference type="Pfam" id="PF13302">
    <property type="entry name" value="Acetyltransf_3"/>
    <property type="match status" value="1"/>
</dbReference>
<dbReference type="Proteomes" id="UP001597051">
    <property type="component" value="Unassembled WGS sequence"/>
</dbReference>
<proteinExistence type="predicted"/>
<dbReference type="InterPro" id="IPR016181">
    <property type="entry name" value="Acyl_CoA_acyltransferase"/>
</dbReference>
<dbReference type="EMBL" id="JBHTIZ010000011">
    <property type="protein sequence ID" value="MFD0983615.1"/>
    <property type="molecule type" value="Genomic_DNA"/>
</dbReference>
<organism evidence="2 3">
    <name type="scientific">Flavobacterium myungsuense</name>
    <dbReference type="NCBI Taxonomy" id="651823"/>
    <lineage>
        <taxon>Bacteria</taxon>
        <taxon>Pseudomonadati</taxon>
        <taxon>Bacteroidota</taxon>
        <taxon>Flavobacteriia</taxon>
        <taxon>Flavobacteriales</taxon>
        <taxon>Flavobacteriaceae</taxon>
        <taxon>Flavobacterium</taxon>
    </lineage>
</organism>
<feature type="domain" description="N-acetyltransferase" evidence="1">
    <location>
        <begin position="10"/>
        <end position="131"/>
    </location>
</feature>
<name>A0ABW3J128_9FLAO</name>
<evidence type="ECO:0000313" key="3">
    <source>
        <dbReference type="Proteomes" id="UP001597051"/>
    </source>
</evidence>
<dbReference type="Gene3D" id="3.40.630.30">
    <property type="match status" value="1"/>
</dbReference>
<dbReference type="EC" id="2.3.1.-" evidence="2"/>